<keyword evidence="2" id="KW-1185">Reference proteome</keyword>
<dbReference type="KEGG" id="vg:5470753"/>
<protein>
    <submittedName>
        <fullName evidence="1">Uncharacterized protein z464L</fullName>
    </submittedName>
</protein>
<proteinExistence type="predicted"/>
<accession>A7K974</accession>
<reference evidence="1 2" key="1">
    <citation type="submission" date="2006-09" db="EMBL/GenBank/DDBJ databases">
        <title>Sequence and annotation of the 288-kb ATCV-1 virus that infects an endosymbiotic Chlorella strain of the heliozoon Acanthocystis turfacea.</title>
        <authorList>
            <person name="Fitzgerald L.A."/>
            <person name="Graves M.V."/>
            <person name="Li X."/>
            <person name="Pfitzner A.J.P."/>
            <person name="Hartigan J."/>
            <person name="Van Etten J.L."/>
        </authorList>
    </citation>
    <scope>NUCLEOTIDE SEQUENCE [LARGE SCALE GENOMIC DNA]</scope>
    <source>
        <strain evidence="1 2">ATCV-1</strain>
    </source>
</reference>
<dbReference type="RefSeq" id="YP_001426945.1">
    <property type="nucleotide sequence ID" value="NC_008724.1"/>
</dbReference>
<sequence length="86" mass="9879">MLSKRRILISVNTHYELLLVAQTEGVHEAHRKVVVFAHIQLSHGNWEDELSRGVLLENGSGRYERCCYCAKVIILHSNHRNDVCLV</sequence>
<evidence type="ECO:0000313" key="2">
    <source>
        <dbReference type="Proteomes" id="UP000202420"/>
    </source>
</evidence>
<dbReference type="GeneID" id="5470753"/>
<organism evidence="1 2">
    <name type="scientific">Chlorovirus heliozoae</name>
    <dbReference type="NCBI Taxonomy" id="322019"/>
    <lineage>
        <taxon>Viruses</taxon>
        <taxon>Varidnaviria</taxon>
        <taxon>Bamfordvirae</taxon>
        <taxon>Nucleocytoviricota</taxon>
        <taxon>Megaviricetes</taxon>
        <taxon>Algavirales</taxon>
        <taxon>Phycodnaviridae</taxon>
        <taxon>Chlorovirus</taxon>
    </lineage>
</organism>
<gene>
    <name evidence="1" type="primary">z464L</name>
    <name evidence="1" type="ORF">ATCV1_z464L</name>
</gene>
<name>A7K974_9PHYC</name>
<dbReference type="EMBL" id="EF101928">
    <property type="protein sequence ID" value="ABT16598.1"/>
    <property type="molecule type" value="Genomic_DNA"/>
</dbReference>
<dbReference type="Proteomes" id="UP000202420">
    <property type="component" value="Segment"/>
</dbReference>
<evidence type="ECO:0000313" key="1">
    <source>
        <dbReference type="EMBL" id="ABT16598.1"/>
    </source>
</evidence>